<dbReference type="Gene3D" id="3.30.450.20">
    <property type="entry name" value="PAS domain"/>
    <property type="match status" value="1"/>
</dbReference>
<feature type="domain" description="PAS" evidence="10">
    <location>
        <begin position="111"/>
        <end position="147"/>
    </location>
</feature>
<dbReference type="OrthoDB" id="1931120at2"/>
<evidence type="ECO:0000256" key="4">
    <source>
        <dbReference type="ARBA" id="ARBA00022741"/>
    </source>
</evidence>
<protein>
    <recommendedName>
        <fullName evidence="2">histidine kinase</fullName>
        <ecNumber evidence="2">2.7.13.3</ecNumber>
    </recommendedName>
</protein>
<evidence type="ECO:0000256" key="7">
    <source>
        <dbReference type="ARBA" id="ARBA00023012"/>
    </source>
</evidence>
<keyword evidence="8" id="KW-0175">Coiled coil</keyword>
<accession>A0A502KR96</accession>
<dbReference type="InterPro" id="IPR003594">
    <property type="entry name" value="HATPase_dom"/>
</dbReference>
<feature type="domain" description="Histidine kinase" evidence="9">
    <location>
        <begin position="230"/>
        <end position="450"/>
    </location>
</feature>
<keyword evidence="3" id="KW-0808">Transferase</keyword>
<dbReference type="Pfam" id="PF02518">
    <property type="entry name" value="HATPase_c"/>
    <property type="match status" value="1"/>
</dbReference>
<sequence>MAFKQFTLRIIFRTILAMVTLVLLTVFITSPGYHAMTVLLTIVLAVQLVELTKFVAKTNAELVRFLDAMRYGDFSQRFDFTNLGTGFEELAQAFTDILSRLQRERNSQEQTLRHLKAIVEHVPAPLISINTEHKVTLWNNSARRLFGTHPIVNLNDLSCFGSHFPKQLIAMSAGDKKLIQLDIDGMEHQLSAKATEIKMPNTNELLFSLQDIQSELVSAQLEAWQDLVSVLTHEIMNSITPITSLANTASVLVEDIKPKVPNDNNLQEELIDISDAVTTVAKRSDSLMQFVTSYRRLTRLPSPNKTSIEISTFIEEVTKVACHHWPEKNIVLTIDISPSSLDINIDHDMLAQVLINLLKNAEHALTTSNNKQVTIKGFINQRGNPVIEVSDTGCGMNSDTAKNAFVPFYTTKRDGSGVGLALTKQVMLAHGGQVSLQTTPEKGSHFSLIF</sequence>
<organism evidence="11 12">
    <name type="scientific">Litorilituus lipolyticus</name>
    <dbReference type="NCBI Taxonomy" id="2491017"/>
    <lineage>
        <taxon>Bacteria</taxon>
        <taxon>Pseudomonadati</taxon>
        <taxon>Pseudomonadota</taxon>
        <taxon>Gammaproteobacteria</taxon>
        <taxon>Alteromonadales</taxon>
        <taxon>Colwelliaceae</taxon>
        <taxon>Litorilituus</taxon>
    </lineage>
</organism>
<evidence type="ECO:0000256" key="8">
    <source>
        <dbReference type="SAM" id="Coils"/>
    </source>
</evidence>
<dbReference type="PROSITE" id="PS50112">
    <property type="entry name" value="PAS"/>
    <property type="match status" value="1"/>
</dbReference>
<evidence type="ECO:0000313" key="11">
    <source>
        <dbReference type="EMBL" id="TPH12113.1"/>
    </source>
</evidence>
<dbReference type="SMART" id="SM00387">
    <property type="entry name" value="HATPase_c"/>
    <property type="match status" value="1"/>
</dbReference>
<dbReference type="InterPro" id="IPR005467">
    <property type="entry name" value="His_kinase_dom"/>
</dbReference>
<dbReference type="InterPro" id="IPR004358">
    <property type="entry name" value="Sig_transdc_His_kin-like_C"/>
</dbReference>
<dbReference type="RefSeq" id="WP_140605644.1">
    <property type="nucleotide sequence ID" value="NZ_SAWY01000041.1"/>
</dbReference>
<proteinExistence type="predicted"/>
<comment type="caution">
    <text evidence="11">The sequence shown here is derived from an EMBL/GenBank/DDBJ whole genome shotgun (WGS) entry which is preliminary data.</text>
</comment>
<evidence type="ECO:0000256" key="6">
    <source>
        <dbReference type="ARBA" id="ARBA00022840"/>
    </source>
</evidence>
<keyword evidence="5" id="KW-0418">Kinase</keyword>
<dbReference type="Proteomes" id="UP000315303">
    <property type="component" value="Unassembled WGS sequence"/>
</dbReference>
<dbReference type="GO" id="GO:0005524">
    <property type="term" value="F:ATP binding"/>
    <property type="evidence" value="ECO:0007669"/>
    <property type="project" value="UniProtKB-KW"/>
</dbReference>
<dbReference type="InterPro" id="IPR036890">
    <property type="entry name" value="HATPase_C_sf"/>
</dbReference>
<keyword evidence="12" id="KW-1185">Reference proteome</keyword>
<dbReference type="AlphaFoldDB" id="A0A502KR96"/>
<dbReference type="PANTHER" id="PTHR43065:SF46">
    <property type="entry name" value="C4-DICARBOXYLATE TRANSPORT SENSOR PROTEIN DCTB"/>
    <property type="match status" value="1"/>
</dbReference>
<feature type="coiled-coil region" evidence="8">
    <location>
        <begin position="91"/>
        <end position="118"/>
    </location>
</feature>
<keyword evidence="6" id="KW-0067">ATP-binding</keyword>
<evidence type="ECO:0000313" key="12">
    <source>
        <dbReference type="Proteomes" id="UP000315303"/>
    </source>
</evidence>
<keyword evidence="7" id="KW-0902">Two-component regulatory system</keyword>
<evidence type="ECO:0000256" key="1">
    <source>
        <dbReference type="ARBA" id="ARBA00000085"/>
    </source>
</evidence>
<evidence type="ECO:0000256" key="5">
    <source>
        <dbReference type="ARBA" id="ARBA00022777"/>
    </source>
</evidence>
<dbReference type="SUPFAM" id="SSF55874">
    <property type="entry name" value="ATPase domain of HSP90 chaperone/DNA topoisomerase II/histidine kinase"/>
    <property type="match status" value="1"/>
</dbReference>
<evidence type="ECO:0000256" key="3">
    <source>
        <dbReference type="ARBA" id="ARBA00022679"/>
    </source>
</evidence>
<gene>
    <name evidence="11" type="ORF">EPA86_17305</name>
</gene>
<dbReference type="Gene3D" id="3.30.565.10">
    <property type="entry name" value="Histidine kinase-like ATPase, C-terminal domain"/>
    <property type="match status" value="1"/>
</dbReference>
<name>A0A502KR96_9GAMM</name>
<dbReference type="InterPro" id="IPR035965">
    <property type="entry name" value="PAS-like_dom_sf"/>
</dbReference>
<dbReference type="EC" id="2.7.13.3" evidence="2"/>
<dbReference type="GO" id="GO:0000160">
    <property type="term" value="P:phosphorelay signal transduction system"/>
    <property type="evidence" value="ECO:0007669"/>
    <property type="project" value="UniProtKB-KW"/>
</dbReference>
<dbReference type="InterPro" id="IPR000014">
    <property type="entry name" value="PAS"/>
</dbReference>
<dbReference type="GO" id="GO:0004673">
    <property type="term" value="F:protein histidine kinase activity"/>
    <property type="evidence" value="ECO:0007669"/>
    <property type="project" value="UniProtKB-EC"/>
</dbReference>
<dbReference type="Gene3D" id="1.10.287.130">
    <property type="match status" value="1"/>
</dbReference>
<comment type="catalytic activity">
    <reaction evidence="1">
        <text>ATP + protein L-histidine = ADP + protein N-phospho-L-histidine.</text>
        <dbReference type="EC" id="2.7.13.3"/>
    </reaction>
</comment>
<evidence type="ECO:0000256" key="2">
    <source>
        <dbReference type="ARBA" id="ARBA00012438"/>
    </source>
</evidence>
<dbReference type="EMBL" id="SAWY01000041">
    <property type="protein sequence ID" value="TPH12113.1"/>
    <property type="molecule type" value="Genomic_DNA"/>
</dbReference>
<reference evidence="11 12" key="1">
    <citation type="submission" date="2019-01" db="EMBL/GenBank/DDBJ databases">
        <title>Litorilituus lipolytica sp. nov., isolated from intertidal sand of the Yellow Sea in China.</title>
        <authorList>
            <person name="Liu A."/>
        </authorList>
    </citation>
    <scope>NUCLEOTIDE SEQUENCE [LARGE SCALE GENOMIC DNA]</scope>
    <source>
        <strain evidence="11 12">RZ04</strain>
    </source>
</reference>
<dbReference type="SUPFAM" id="SSF55785">
    <property type="entry name" value="PYP-like sensor domain (PAS domain)"/>
    <property type="match status" value="1"/>
</dbReference>
<keyword evidence="4" id="KW-0547">Nucleotide-binding</keyword>
<dbReference type="PRINTS" id="PR00344">
    <property type="entry name" value="BCTRLSENSOR"/>
</dbReference>
<dbReference type="PANTHER" id="PTHR43065">
    <property type="entry name" value="SENSOR HISTIDINE KINASE"/>
    <property type="match status" value="1"/>
</dbReference>
<evidence type="ECO:0000259" key="9">
    <source>
        <dbReference type="PROSITE" id="PS50109"/>
    </source>
</evidence>
<evidence type="ECO:0000259" key="10">
    <source>
        <dbReference type="PROSITE" id="PS50112"/>
    </source>
</evidence>
<dbReference type="PROSITE" id="PS50109">
    <property type="entry name" value="HIS_KIN"/>
    <property type="match status" value="1"/>
</dbReference>